<keyword evidence="3" id="KW-1185">Reference proteome</keyword>
<sequence>MADPLQSPQTTVNSDSDHNDIEVAIRRAIKRRPRDIGPPKQPVASSQPPTGLALLAQSNQPNNCTFDAATCEFRSGSLTFKTFLANPKQNKKSEVTALERDMAKNEARVKDIVLKPKAAEPPQSSTRKRSLKRSLPSVDDLLAIQKSSHKKSFLSIDHLESATQKPSHKRSFLSVDDLEAPIQPPQSATQKPSLKRSFLSVGDLEETPIIPTTTSDASRHGRIKRHKRDDRHHRHLSSRAAIPDRDEDLSLDSLAARKRHADKEKAGRDNRNHHHHKTSTTAASARIGSPSLDKDISRAFPESQVARENFEAIKHAPTTAGAKAKTRLDELRKAGTGGDGGGAAAAAAGRPAANPTIPQSAEDLFHGMIANHDKKQPKTRIVNNLPSGDRQKEATNRRPQGARPDVSFTLLRRSGKKNSAVNPTARAGVPRSQQAFNAAPTVSSGGKNGKAPAVVRTNIFQQQQRYRPVVPPPVPAPRRPGSGLKAPYHHAHQAQDDNEEEEEYAQSPPAPAVIPPPQNVAQAEELLGGDRIVRNWVVYRTAKSKPETTAVTGSATGGGKAICCSDFLSKAAANTQAQILHDRAKKGVVDKTWSRAGPEGLFRGTL</sequence>
<feature type="compositionally biased region" description="Polar residues" evidence="1">
    <location>
        <begin position="431"/>
        <end position="445"/>
    </location>
</feature>
<feature type="compositionally biased region" description="Basic and acidic residues" evidence="1">
    <location>
        <begin position="105"/>
        <end position="118"/>
    </location>
</feature>
<dbReference type="EMBL" id="JAUIRO010000003">
    <property type="protein sequence ID" value="KAK0722786.1"/>
    <property type="molecule type" value="Genomic_DNA"/>
</dbReference>
<evidence type="ECO:0000256" key="1">
    <source>
        <dbReference type="SAM" id="MobiDB-lite"/>
    </source>
</evidence>
<gene>
    <name evidence="2" type="ORF">B0T26DRAFT_233296</name>
</gene>
<proteinExistence type="predicted"/>
<feature type="compositionally biased region" description="Basic residues" evidence="1">
    <location>
        <begin position="220"/>
        <end position="237"/>
    </location>
</feature>
<feature type="compositionally biased region" description="Pro residues" evidence="1">
    <location>
        <begin position="469"/>
        <end position="478"/>
    </location>
</feature>
<feature type="compositionally biased region" description="Polar residues" evidence="1">
    <location>
        <begin position="1"/>
        <end position="14"/>
    </location>
</feature>
<name>A0AA40AVL8_9PEZI</name>
<feature type="region of interest" description="Disordered" evidence="1">
    <location>
        <begin position="332"/>
        <end position="353"/>
    </location>
</feature>
<feature type="compositionally biased region" description="Low complexity" evidence="1">
    <location>
        <begin position="344"/>
        <end position="353"/>
    </location>
</feature>
<reference evidence="2" key="1">
    <citation type="submission" date="2023-06" db="EMBL/GenBank/DDBJ databases">
        <title>Genome-scale phylogeny and comparative genomics of the fungal order Sordariales.</title>
        <authorList>
            <consortium name="Lawrence Berkeley National Laboratory"/>
            <person name="Hensen N."/>
            <person name="Bonometti L."/>
            <person name="Westerberg I."/>
            <person name="Brannstrom I.O."/>
            <person name="Guillou S."/>
            <person name="Cros-Aarteil S."/>
            <person name="Calhoun S."/>
            <person name="Haridas S."/>
            <person name="Kuo A."/>
            <person name="Mondo S."/>
            <person name="Pangilinan J."/>
            <person name="Riley R."/>
            <person name="LaButti K."/>
            <person name="Andreopoulos B."/>
            <person name="Lipzen A."/>
            <person name="Chen C."/>
            <person name="Yanf M."/>
            <person name="Daum C."/>
            <person name="Ng V."/>
            <person name="Clum A."/>
            <person name="Steindorff A."/>
            <person name="Ohm R."/>
            <person name="Martin F."/>
            <person name="Silar P."/>
            <person name="Natvig D."/>
            <person name="Lalanne C."/>
            <person name="Gautier V."/>
            <person name="Ament-velasquez S.L."/>
            <person name="Kruys A."/>
            <person name="Hutchinson M.I."/>
            <person name="Powell A.J."/>
            <person name="Barry K."/>
            <person name="Miller A.N."/>
            <person name="Grigoriev I.V."/>
            <person name="Debuchy R."/>
            <person name="Gladieux P."/>
            <person name="Thoren M.H."/>
            <person name="Johannesson H."/>
        </authorList>
    </citation>
    <scope>NUCLEOTIDE SEQUENCE</scope>
    <source>
        <strain evidence="2">SMH2392-1A</strain>
    </source>
</reference>
<feature type="region of interest" description="Disordered" evidence="1">
    <location>
        <begin position="29"/>
        <end position="54"/>
    </location>
</feature>
<feature type="region of interest" description="Disordered" evidence="1">
    <location>
        <begin position="105"/>
        <end position="136"/>
    </location>
</feature>
<comment type="caution">
    <text evidence="2">The sequence shown here is derived from an EMBL/GenBank/DDBJ whole genome shotgun (WGS) entry which is preliminary data.</text>
</comment>
<dbReference type="Proteomes" id="UP001172101">
    <property type="component" value="Unassembled WGS sequence"/>
</dbReference>
<feature type="region of interest" description="Disordered" evidence="1">
    <location>
        <begin position="370"/>
        <end position="516"/>
    </location>
</feature>
<evidence type="ECO:0000313" key="2">
    <source>
        <dbReference type="EMBL" id="KAK0722786.1"/>
    </source>
</evidence>
<dbReference type="AlphaFoldDB" id="A0AA40AVL8"/>
<dbReference type="GeneID" id="85317177"/>
<organism evidence="2 3">
    <name type="scientific">Lasiosphaeria miniovina</name>
    <dbReference type="NCBI Taxonomy" id="1954250"/>
    <lineage>
        <taxon>Eukaryota</taxon>
        <taxon>Fungi</taxon>
        <taxon>Dikarya</taxon>
        <taxon>Ascomycota</taxon>
        <taxon>Pezizomycotina</taxon>
        <taxon>Sordariomycetes</taxon>
        <taxon>Sordariomycetidae</taxon>
        <taxon>Sordariales</taxon>
        <taxon>Lasiosphaeriaceae</taxon>
        <taxon>Lasiosphaeria</taxon>
    </lineage>
</organism>
<dbReference type="RefSeq" id="XP_060298710.1">
    <property type="nucleotide sequence ID" value="XM_060433907.1"/>
</dbReference>
<protein>
    <submittedName>
        <fullName evidence="2">Uncharacterized protein</fullName>
    </submittedName>
</protein>
<feature type="region of interest" description="Disordered" evidence="1">
    <location>
        <begin position="160"/>
        <end position="294"/>
    </location>
</feature>
<accession>A0AA40AVL8</accession>
<feature type="compositionally biased region" description="Basic and acidic residues" evidence="1">
    <location>
        <begin position="261"/>
        <end position="270"/>
    </location>
</feature>
<evidence type="ECO:0000313" key="3">
    <source>
        <dbReference type="Proteomes" id="UP001172101"/>
    </source>
</evidence>
<feature type="region of interest" description="Disordered" evidence="1">
    <location>
        <begin position="1"/>
        <end position="20"/>
    </location>
</feature>